<protein>
    <submittedName>
        <fullName evidence="1">Uncharacterized protein</fullName>
    </submittedName>
</protein>
<accession>G9ZFE1</accession>
<dbReference type="EMBL" id="AGCM01000083">
    <property type="protein sequence ID" value="EHM53968.1"/>
    <property type="molecule type" value="Genomic_DNA"/>
</dbReference>
<dbReference type="InterPro" id="IPR007431">
    <property type="entry name" value="ACP_PD"/>
</dbReference>
<sequence>MFIDHFLCREFQQLFRQELHIVAANILHRVARYRPHFPDAFARTFAWLDTEQMLSRYGDRAVLTRAFTGIARRLRQGDILTTATAVLAANDAAFADKAVQAFFQVRRESIAQFLRDDAWGAAAD</sequence>
<name>G9ZFE1_9GAMM</name>
<proteinExistence type="predicted"/>
<reference evidence="1 2" key="1">
    <citation type="submission" date="2011-08" db="EMBL/GenBank/DDBJ databases">
        <authorList>
            <person name="Weinstock G."/>
            <person name="Sodergren E."/>
            <person name="Clifton S."/>
            <person name="Fulton L."/>
            <person name="Fulton B."/>
            <person name="Courtney L."/>
            <person name="Fronick C."/>
            <person name="Harrison M."/>
            <person name="Strong C."/>
            <person name="Farmer C."/>
            <person name="Delahaunty K."/>
            <person name="Markovic C."/>
            <person name="Hall O."/>
            <person name="Minx P."/>
            <person name="Tomlinson C."/>
            <person name="Mitreva M."/>
            <person name="Hou S."/>
            <person name="Chen J."/>
            <person name="Wollam A."/>
            <person name="Pepin K.H."/>
            <person name="Johnson M."/>
            <person name="Bhonagiri V."/>
            <person name="Zhang X."/>
            <person name="Suruliraj S."/>
            <person name="Warren W."/>
            <person name="Chinwalla A."/>
            <person name="Mardis E.R."/>
            <person name="Wilson R.K."/>
        </authorList>
    </citation>
    <scope>NUCLEOTIDE SEQUENCE [LARGE SCALE GENOMIC DNA]</scope>
    <source>
        <strain evidence="1 2">F0432</strain>
    </source>
</reference>
<dbReference type="Pfam" id="PF04336">
    <property type="entry name" value="ACP_PD"/>
    <property type="match status" value="1"/>
</dbReference>
<organism evidence="1 2">
    <name type="scientific">Cardiobacterium valvarum F0432</name>
    <dbReference type="NCBI Taxonomy" id="797473"/>
    <lineage>
        <taxon>Bacteria</taxon>
        <taxon>Pseudomonadati</taxon>
        <taxon>Pseudomonadota</taxon>
        <taxon>Gammaproteobacteria</taxon>
        <taxon>Cardiobacteriales</taxon>
        <taxon>Cardiobacteriaceae</taxon>
        <taxon>Cardiobacterium</taxon>
    </lineage>
</organism>
<dbReference type="Proteomes" id="UP000004750">
    <property type="component" value="Unassembled WGS sequence"/>
</dbReference>
<evidence type="ECO:0000313" key="1">
    <source>
        <dbReference type="EMBL" id="EHM53968.1"/>
    </source>
</evidence>
<comment type="caution">
    <text evidence="1">The sequence shown here is derived from an EMBL/GenBank/DDBJ whole genome shotgun (WGS) entry which is preliminary data.</text>
</comment>
<dbReference type="GO" id="GO:0006633">
    <property type="term" value="P:fatty acid biosynthetic process"/>
    <property type="evidence" value="ECO:0007669"/>
    <property type="project" value="InterPro"/>
</dbReference>
<gene>
    <name evidence="1" type="ORF">HMPREF9080_01486</name>
</gene>
<dbReference type="HOGENOM" id="CLU_2093299_0_0_6"/>
<dbReference type="PATRIC" id="fig|797473.3.peg.1196"/>
<dbReference type="AlphaFoldDB" id="G9ZFE1"/>
<dbReference type="GO" id="GO:0008770">
    <property type="term" value="F:[acyl-carrier-protein] phosphodiesterase activity"/>
    <property type="evidence" value="ECO:0007669"/>
    <property type="project" value="InterPro"/>
</dbReference>
<evidence type="ECO:0000313" key="2">
    <source>
        <dbReference type="Proteomes" id="UP000004750"/>
    </source>
</evidence>